<dbReference type="EMBL" id="ML739046">
    <property type="protein sequence ID" value="KAE8355825.1"/>
    <property type="molecule type" value="Genomic_DNA"/>
</dbReference>
<protein>
    <submittedName>
        <fullName evidence="1">Uncharacterized protein</fullName>
    </submittedName>
</protein>
<proteinExistence type="predicted"/>
<organism evidence="1 2">
    <name type="scientific">Aspergillus coremiiformis</name>
    <dbReference type="NCBI Taxonomy" id="138285"/>
    <lineage>
        <taxon>Eukaryota</taxon>
        <taxon>Fungi</taxon>
        <taxon>Dikarya</taxon>
        <taxon>Ascomycota</taxon>
        <taxon>Pezizomycotina</taxon>
        <taxon>Eurotiomycetes</taxon>
        <taxon>Eurotiomycetidae</taxon>
        <taxon>Eurotiales</taxon>
        <taxon>Aspergillaceae</taxon>
        <taxon>Aspergillus</taxon>
        <taxon>Aspergillus subgen. Circumdati</taxon>
    </lineage>
</organism>
<dbReference type="AlphaFoldDB" id="A0A5N6ZE65"/>
<sequence>MSPAGLQTSVFLTTVPTGISDAFRQTSDLISLRSVPIEASCASIHGEARPQHLNKAGPVGGWRVNEMLLLLPLPFDQALPSQNTGQATLASIREMGRGANIVSSAIIGITGVTFVGHAYTVNFGCS</sequence>
<evidence type="ECO:0000313" key="1">
    <source>
        <dbReference type="EMBL" id="KAE8355825.1"/>
    </source>
</evidence>
<dbReference type="Proteomes" id="UP000327118">
    <property type="component" value="Unassembled WGS sequence"/>
</dbReference>
<accession>A0A5N6ZE65</accession>
<evidence type="ECO:0000313" key="2">
    <source>
        <dbReference type="Proteomes" id="UP000327118"/>
    </source>
</evidence>
<keyword evidence="2" id="KW-1185">Reference proteome</keyword>
<name>A0A5N6ZE65_9EURO</name>
<gene>
    <name evidence="1" type="ORF">BDV28DRAFT_145763</name>
</gene>
<reference evidence="2" key="1">
    <citation type="submission" date="2019-04" db="EMBL/GenBank/DDBJ databases">
        <title>Friends and foes A comparative genomics studyof 23 Aspergillus species from section Flavi.</title>
        <authorList>
            <consortium name="DOE Joint Genome Institute"/>
            <person name="Kjaerbolling I."/>
            <person name="Vesth T."/>
            <person name="Frisvad J.C."/>
            <person name="Nybo J.L."/>
            <person name="Theobald S."/>
            <person name="Kildgaard S."/>
            <person name="Isbrandt T."/>
            <person name="Kuo A."/>
            <person name="Sato A."/>
            <person name="Lyhne E.K."/>
            <person name="Kogle M.E."/>
            <person name="Wiebenga A."/>
            <person name="Kun R.S."/>
            <person name="Lubbers R.J."/>
            <person name="Makela M.R."/>
            <person name="Barry K."/>
            <person name="Chovatia M."/>
            <person name="Clum A."/>
            <person name="Daum C."/>
            <person name="Haridas S."/>
            <person name="He G."/>
            <person name="LaButti K."/>
            <person name="Lipzen A."/>
            <person name="Mondo S."/>
            <person name="Riley R."/>
            <person name="Salamov A."/>
            <person name="Simmons B.A."/>
            <person name="Magnuson J.K."/>
            <person name="Henrissat B."/>
            <person name="Mortensen U.H."/>
            <person name="Larsen T.O."/>
            <person name="Devries R.P."/>
            <person name="Grigoriev I.V."/>
            <person name="Machida M."/>
            <person name="Baker S.E."/>
            <person name="Andersen M.R."/>
        </authorList>
    </citation>
    <scope>NUCLEOTIDE SEQUENCE [LARGE SCALE GENOMIC DNA]</scope>
    <source>
        <strain evidence="2">CBS 553.77</strain>
    </source>
</reference>